<feature type="compositionally biased region" description="Basic and acidic residues" evidence="1">
    <location>
        <begin position="125"/>
        <end position="143"/>
    </location>
</feature>
<feature type="compositionally biased region" description="Basic and acidic residues" evidence="1">
    <location>
        <begin position="1"/>
        <end position="11"/>
    </location>
</feature>
<dbReference type="EMBL" id="CP015136">
    <property type="protein sequence ID" value="AMY09348.1"/>
    <property type="molecule type" value="Genomic_DNA"/>
</dbReference>
<dbReference type="Proteomes" id="UP000076079">
    <property type="component" value="Chromosome"/>
</dbReference>
<evidence type="ECO:0000256" key="1">
    <source>
        <dbReference type="SAM" id="MobiDB-lite"/>
    </source>
</evidence>
<dbReference type="AlphaFoldDB" id="A0A143PMP1"/>
<feature type="region of interest" description="Disordered" evidence="1">
    <location>
        <begin position="121"/>
        <end position="176"/>
    </location>
</feature>
<accession>A0A143PMP1</accession>
<name>A0A143PMP1_LUTPR</name>
<dbReference type="KEGG" id="abac:LuPra_02563"/>
<dbReference type="RefSeq" id="WP_110171102.1">
    <property type="nucleotide sequence ID" value="NZ_CP015136.1"/>
</dbReference>
<gene>
    <name evidence="2" type="ORF">LuPra_02563</name>
</gene>
<protein>
    <submittedName>
        <fullName evidence="2">Uncharacterized protein</fullName>
    </submittedName>
</protein>
<proteinExistence type="predicted"/>
<sequence length="176" mass="19094">MARKSASDARPRRPALSKTGEITADASLVQAQKNAEYFKKLLTDMHAHGDMDSVREADHKGHHIVITTTYKITIDGKPFTAALGVTNDGSVHYHGMPNVGFDSAIELMKAVIDTFVDDFSGGGGHGEDHGPGAHEHGGDHDHGMIAARPRPRKKAAPTRTKTTTRKPRRSATRARR</sequence>
<feature type="compositionally biased region" description="Basic residues" evidence="1">
    <location>
        <begin position="149"/>
        <end position="176"/>
    </location>
</feature>
<evidence type="ECO:0000313" key="2">
    <source>
        <dbReference type="EMBL" id="AMY09348.1"/>
    </source>
</evidence>
<evidence type="ECO:0000313" key="3">
    <source>
        <dbReference type="Proteomes" id="UP000076079"/>
    </source>
</evidence>
<organism evidence="2 3">
    <name type="scientific">Luteitalea pratensis</name>
    <dbReference type="NCBI Taxonomy" id="1855912"/>
    <lineage>
        <taxon>Bacteria</taxon>
        <taxon>Pseudomonadati</taxon>
        <taxon>Acidobacteriota</taxon>
        <taxon>Vicinamibacteria</taxon>
        <taxon>Vicinamibacterales</taxon>
        <taxon>Vicinamibacteraceae</taxon>
        <taxon>Luteitalea</taxon>
    </lineage>
</organism>
<dbReference type="STRING" id="1855912.LuPra_02563"/>
<reference evidence="2 3" key="1">
    <citation type="journal article" date="2016" name="Genome Announc.">
        <title>First Complete Genome Sequence of a Subdivision 6 Acidobacterium Strain.</title>
        <authorList>
            <person name="Huang S."/>
            <person name="Vieira S."/>
            <person name="Bunk B."/>
            <person name="Riedel T."/>
            <person name="Sproer C."/>
            <person name="Overmann J."/>
        </authorList>
    </citation>
    <scope>NUCLEOTIDE SEQUENCE [LARGE SCALE GENOMIC DNA]</scope>
    <source>
        <strain evidence="3">DSM 100886 HEG_-6_39</strain>
    </source>
</reference>
<dbReference type="OrthoDB" id="8562999at2"/>
<keyword evidence="3" id="KW-1185">Reference proteome</keyword>
<feature type="region of interest" description="Disordered" evidence="1">
    <location>
        <begin position="1"/>
        <end position="21"/>
    </location>
</feature>
<reference evidence="3" key="2">
    <citation type="submission" date="2016-04" db="EMBL/GenBank/DDBJ databases">
        <title>First Complete Genome Sequence of a Subdivision 6 Acidobacterium.</title>
        <authorList>
            <person name="Huang S."/>
            <person name="Vieira S."/>
            <person name="Bunk B."/>
            <person name="Riedel T."/>
            <person name="Sproeer C."/>
            <person name="Overmann J."/>
        </authorList>
    </citation>
    <scope>NUCLEOTIDE SEQUENCE [LARGE SCALE GENOMIC DNA]</scope>
    <source>
        <strain evidence="3">DSM 100886 HEG_-6_39</strain>
    </source>
</reference>